<reference evidence="4" key="1">
    <citation type="submission" date="2018-02" db="EMBL/GenBank/DDBJ databases">
        <authorList>
            <person name="Hausmann B."/>
        </authorList>
    </citation>
    <scope>NUCLEOTIDE SEQUENCE [LARGE SCALE GENOMIC DNA]</scope>
    <source>
        <strain evidence="4">Peat soil MAG SbA1</strain>
    </source>
</reference>
<dbReference type="PIRSF" id="PIRSF016493">
    <property type="entry name" value="Glycyl_aminpptds"/>
    <property type="match status" value="1"/>
</dbReference>
<feature type="coiled-coil region" evidence="1">
    <location>
        <begin position="364"/>
        <end position="391"/>
    </location>
</feature>
<proteinExistence type="predicted"/>
<protein>
    <submittedName>
        <fullName evidence="3">Peptidase M61</fullName>
    </submittedName>
</protein>
<dbReference type="AlphaFoldDB" id="A0A2U3K933"/>
<accession>A0A2U3K933</accession>
<dbReference type="InterPro" id="IPR024191">
    <property type="entry name" value="Peptidase_M61"/>
</dbReference>
<dbReference type="SUPFAM" id="SSF50156">
    <property type="entry name" value="PDZ domain-like"/>
    <property type="match status" value="1"/>
</dbReference>
<dbReference type="InterPro" id="IPR001478">
    <property type="entry name" value="PDZ"/>
</dbReference>
<keyword evidence="1" id="KW-0175">Coiled coil</keyword>
<evidence type="ECO:0000313" key="4">
    <source>
        <dbReference type="Proteomes" id="UP000238701"/>
    </source>
</evidence>
<dbReference type="Gene3D" id="2.60.40.3650">
    <property type="match status" value="1"/>
</dbReference>
<dbReference type="InterPro" id="IPR027268">
    <property type="entry name" value="Peptidase_M4/M1_CTD_sf"/>
</dbReference>
<dbReference type="PROSITE" id="PS50106">
    <property type="entry name" value="PDZ"/>
    <property type="match status" value="1"/>
</dbReference>
<sequence length="629" mass="69483">MVTFLPSNCFRRATKLPLSVGAALGVQLVALCGSLILASLASAQSSPTVAYSIALASPEQHLVEVQIVLPAGAAQRELQLPVWNALYQVRDFAQYVNWIRAQDRSGKALPVRELGSSRWQIQNAENGAVVEYQIYADSPGPFGAQLNPHHAFFNLAEILMYPVDARGTSMRLHFSRLPEGWRIATPLLLSPGGDFGAENYDRLVDSPVEAGHFQEADFDEAGSHFRVIVDADPTDYDMDKIVAVLHKIVAAAITWMNDRPFDTYAFFYHFPRGPAGGGMEHAYSTAIDINADVLKDGLNSLTGVTAHEFFHLWNVKRIRPQTLEPVDYTKENYTRALWFSEGVTSTAEGTIELRAGLLDEPRYLFRLGAEISELERRLAHLTQSAEESSLDAWLEGNSYYHRPERSISYYNKGELLGVMLDLAVREASHGKASLREVLQWMNANYARKGRFFNDSDGVREAAEAVSQVDLGWFFTKYVAGTDEIPWNDFFGSVGLRVNEVTNTVADAGFTAARNFDNPMSVGAVTPGSEAERAGLQAGDTILELQGKPAGQESRDTLMRLNPGDTLTMKVRGRRGGERELKWKVGGRQEISYQVKDLDQVTADQRARRAAWLRGEAQSAADQTAGAAAK</sequence>
<dbReference type="Gene3D" id="2.30.42.10">
    <property type="match status" value="1"/>
</dbReference>
<dbReference type="SMART" id="SM00228">
    <property type="entry name" value="PDZ"/>
    <property type="match status" value="1"/>
</dbReference>
<dbReference type="Pfam" id="PF05299">
    <property type="entry name" value="Peptidase_M61"/>
    <property type="match status" value="1"/>
</dbReference>
<organism evidence="3 4">
    <name type="scientific">Candidatus Sulfotelmatobacter kueseliae</name>
    <dbReference type="NCBI Taxonomy" id="2042962"/>
    <lineage>
        <taxon>Bacteria</taxon>
        <taxon>Pseudomonadati</taxon>
        <taxon>Acidobacteriota</taxon>
        <taxon>Terriglobia</taxon>
        <taxon>Terriglobales</taxon>
        <taxon>Candidatus Korobacteraceae</taxon>
        <taxon>Candidatus Sulfotelmatobacter</taxon>
    </lineage>
</organism>
<dbReference type="EMBL" id="OMOD01000057">
    <property type="protein sequence ID" value="SPF36181.1"/>
    <property type="molecule type" value="Genomic_DNA"/>
</dbReference>
<evidence type="ECO:0000313" key="3">
    <source>
        <dbReference type="EMBL" id="SPF36181.1"/>
    </source>
</evidence>
<name>A0A2U3K933_9BACT</name>
<dbReference type="InterPro" id="IPR007963">
    <property type="entry name" value="Peptidase_M61_catalytic"/>
</dbReference>
<evidence type="ECO:0000256" key="1">
    <source>
        <dbReference type="SAM" id="Coils"/>
    </source>
</evidence>
<dbReference type="Pfam" id="PF17899">
    <property type="entry name" value="Peptidase_M61_N"/>
    <property type="match status" value="1"/>
</dbReference>
<gene>
    <name evidence="3" type="ORF">SBA1_150035</name>
</gene>
<feature type="domain" description="PDZ" evidence="2">
    <location>
        <begin position="492"/>
        <end position="548"/>
    </location>
</feature>
<dbReference type="InterPro" id="IPR036034">
    <property type="entry name" value="PDZ_sf"/>
</dbReference>
<dbReference type="InterPro" id="IPR040756">
    <property type="entry name" value="Peptidase_M61_N"/>
</dbReference>
<dbReference type="Gene3D" id="1.10.390.10">
    <property type="entry name" value="Neutral Protease Domain 2"/>
    <property type="match status" value="1"/>
</dbReference>
<dbReference type="SUPFAM" id="SSF55486">
    <property type="entry name" value="Metalloproteases ('zincins'), catalytic domain"/>
    <property type="match status" value="1"/>
</dbReference>
<dbReference type="OrthoDB" id="9778516at2"/>
<evidence type="ECO:0000259" key="2">
    <source>
        <dbReference type="PROSITE" id="PS50106"/>
    </source>
</evidence>
<dbReference type="Proteomes" id="UP000238701">
    <property type="component" value="Unassembled WGS sequence"/>
</dbReference>